<evidence type="ECO:0000259" key="4">
    <source>
        <dbReference type="PROSITE" id="PS50994"/>
    </source>
</evidence>
<dbReference type="Gene3D" id="3.30.420.10">
    <property type="entry name" value="Ribonuclease H-like superfamily/Ribonuclease H"/>
    <property type="match status" value="1"/>
</dbReference>
<dbReference type="InterPro" id="IPR043502">
    <property type="entry name" value="DNA/RNA_pol_sf"/>
</dbReference>
<keyword evidence="1" id="KW-0862">Zinc</keyword>
<dbReference type="Gene3D" id="1.10.340.70">
    <property type="match status" value="1"/>
</dbReference>
<dbReference type="Pfam" id="PF00098">
    <property type="entry name" value="zf-CCHC"/>
    <property type="match status" value="1"/>
</dbReference>
<dbReference type="InterPro" id="IPR056924">
    <property type="entry name" value="SH3_Tf2-1"/>
</dbReference>
<dbReference type="PANTHER" id="PTHR35046">
    <property type="entry name" value="ZINC KNUCKLE (CCHC-TYPE) FAMILY PROTEIN"/>
    <property type="match status" value="1"/>
</dbReference>
<dbReference type="Gene3D" id="2.40.70.10">
    <property type="entry name" value="Acid Proteases"/>
    <property type="match status" value="1"/>
</dbReference>
<keyword evidence="1" id="KW-0479">Metal-binding</keyword>
<evidence type="ECO:0008006" key="7">
    <source>
        <dbReference type="Google" id="ProtNLM"/>
    </source>
</evidence>
<dbReference type="InterPro" id="IPR043128">
    <property type="entry name" value="Rev_trsase/Diguanyl_cyclase"/>
</dbReference>
<feature type="compositionally biased region" description="Polar residues" evidence="2">
    <location>
        <begin position="1309"/>
        <end position="1322"/>
    </location>
</feature>
<feature type="region of interest" description="Disordered" evidence="2">
    <location>
        <begin position="1572"/>
        <end position="1593"/>
    </location>
</feature>
<feature type="region of interest" description="Disordered" evidence="2">
    <location>
        <begin position="192"/>
        <end position="221"/>
    </location>
</feature>
<dbReference type="InterPro" id="IPR041588">
    <property type="entry name" value="Integrase_H2C2"/>
</dbReference>
<accession>A0AAP0FZA1</accession>
<sequence length="1658" mass="187172">MFMHTRSGNEYPPLSSVSNNMGDNPNNREVTQAQLAAVQRDLTDQIAQLTAAFTNLTQTIQNGFPPQHQPHHPPRNPPPRQQRQHNDLDDADHNGAWHNDLTRRIKIDAPTFDGYDDPIKFNNWLMKIECYFECHNLDDHQKVVAARMKLEGRAQGLRPEIQSQIRRYDHHDLSSVMNAALDIEKHLSVNKTPRTSSSKTFFHSKTSSTHPTNSRGKNVVGDSSKSVIITARKANDPTGERLPIGKTNKANVTCYACNQPGHHAIECPTRKKLVTLIEPTADDDDLVYEEHSDVEEPDIPSDMDDDYVSHNLSVMRCILATPRSSHEWKRSSIFSLYFRSGKKSCKLIIDSGSCMNVISEAAVLRMKLTPEPHPTPYQVAWVNKTSIPVTKRCLVPLVIKGYVDQVWCDVIFMDACHVLLVRPWFYDYNVTHFGCANTYEFKFKNKRITLRPTAPKDLKANDTTVPAVKQPLTLMHPKEFEKTSFSGGMLYALVLLQANDIPLSTSSLPDDILTLLEEFKDVHPEELPSELPPLRSIQHAIDFIPGSSLPNLPHYRLNPSAHEELQAQISDLLSKGLIRHSLSPCVVPTLLAPKKDGSWRMCVDSRIINKITIKYRFPIPLLDDLLDMLIDLRSGYHQIRIREGDEWKTTFKSKEGKYNRVADALSRVSLLLTTLDVRVLGFERIRREYVECKNFKDIFQSLQTPTSHTISEYFLRDGYLFKGVWLCIPDSSLRLFIIWEMHSGGLGGHFGRDKTISLVEDKFFWPGLKRMVNRVVSSCNTCQFAIGTKQNTGLYTPLPIPSVVRLDFILGLPLTPRRHDSILVVVDRFSKMGYFIPCNRTNDASHIAKLYFKEVVSRRGLPKTIVSDRDVKFTSYFWKMLWILVGTKLLFSAAYHPQTDGQTEVVNRSLGNLLQCLVGDHKGTWDLTLPHAQLAYNNSKNRSTGLSPNEIVHGYNARVPLDLIPLPPTYKTSQFAHDFAHDLHALHKEIHKRLSTTYKVYQSDANVHKRAQLFDVGDLVLVKLIPERLPTGAVKKLANRRAGPFKILKKLGDNAYVLDLPPDWSIHPVFNVSDLTHFHEAPQKLFAPSSSSSPHGHSLGFPAILFVPDQILDDDIIASTDDGVHRYLSTPSTEARFTPILDQPDAASPLGSSTGHASLCACFFFHGENKCRLRPPAPPATPSATVSSTFSAFSDAPPTVIEPRPPLPFRALRLSCYRHRALRLSCYRHRAQRLSCYSPHAVFLSFLQPWTPPQYLTVIPILPFYIYIYIYFFFPSPPHPTAAVLSNIGRRRGSRGNSQSASSEESSRPVTRSVSRAISNPNMGDPQDFMTALEGFMTTIEARFRDAEARHQNDMAAITIKLNELTAIRPIVTTPTTDHATSSQAPPLLRPPPPPAPAFPDAVIVPRYTRLEFPTYDGKCDPLSWLTKCEQFFANQHVPAADQIHIAAFHMLDSAVLWASRLLTDRPNLLWDDFKRCCNLRFGPPIRSNPLGELTTLRQLGSVDEYLEQFQLLLAHVPLPPDMQVNIFTAGLRDRLRLDVEFEGPPDLVTAMSLARLCDRRLQLAREAYPTTPDIVPQGRTEAPPTPPIRRLSGPRCYNAAPMDYAIIAMNSTLAVTNATDFSTCMSRTRTTRASDKSLRTSSFEDRMRYYGDYYVLV</sequence>
<dbReference type="SUPFAM" id="SSF57756">
    <property type="entry name" value="Retrovirus zinc finger-like domains"/>
    <property type="match status" value="1"/>
</dbReference>
<feature type="region of interest" description="Disordered" evidence="2">
    <location>
        <begin position="1290"/>
        <end position="1326"/>
    </location>
</feature>
<dbReference type="GO" id="GO:0008270">
    <property type="term" value="F:zinc ion binding"/>
    <property type="evidence" value="ECO:0007669"/>
    <property type="project" value="UniProtKB-KW"/>
</dbReference>
<proteinExistence type="predicted"/>
<dbReference type="PROSITE" id="PS50994">
    <property type="entry name" value="INTEGRASE"/>
    <property type="match status" value="1"/>
</dbReference>
<feature type="domain" description="CCHC-type" evidence="3">
    <location>
        <begin position="254"/>
        <end position="268"/>
    </location>
</feature>
<dbReference type="Pfam" id="PF24626">
    <property type="entry name" value="SH3_Tf2-1"/>
    <property type="match status" value="1"/>
</dbReference>
<dbReference type="CDD" id="cd00303">
    <property type="entry name" value="retropepsin_like"/>
    <property type="match status" value="1"/>
</dbReference>
<feature type="compositionally biased region" description="Polar residues" evidence="2">
    <location>
        <begin position="211"/>
        <end position="221"/>
    </location>
</feature>
<evidence type="ECO:0000313" key="6">
    <source>
        <dbReference type="Proteomes" id="UP001418222"/>
    </source>
</evidence>
<dbReference type="InterPro" id="IPR005162">
    <property type="entry name" value="Retrotrans_gag_dom"/>
</dbReference>
<dbReference type="InterPro" id="IPR001878">
    <property type="entry name" value="Znf_CCHC"/>
</dbReference>
<keyword evidence="1" id="KW-0863">Zinc-finger</keyword>
<evidence type="ECO:0000259" key="3">
    <source>
        <dbReference type="PROSITE" id="PS50158"/>
    </source>
</evidence>
<dbReference type="SUPFAM" id="SSF56672">
    <property type="entry name" value="DNA/RNA polymerases"/>
    <property type="match status" value="1"/>
</dbReference>
<feature type="compositionally biased region" description="Polar residues" evidence="2">
    <location>
        <begin position="15"/>
        <end position="27"/>
    </location>
</feature>
<dbReference type="PANTHER" id="PTHR35046:SF26">
    <property type="entry name" value="RNA-DIRECTED DNA POLYMERASE"/>
    <property type="match status" value="1"/>
</dbReference>
<dbReference type="InterPro" id="IPR012337">
    <property type="entry name" value="RNaseH-like_sf"/>
</dbReference>
<evidence type="ECO:0000313" key="5">
    <source>
        <dbReference type="EMBL" id="KAK8926296.1"/>
    </source>
</evidence>
<feature type="compositionally biased region" description="Low complexity" evidence="2">
    <location>
        <begin position="195"/>
        <end position="210"/>
    </location>
</feature>
<name>A0AAP0FZA1_9ASPA</name>
<dbReference type="InterPro" id="IPR001584">
    <property type="entry name" value="Integrase_cat-core"/>
</dbReference>
<dbReference type="GO" id="GO:0003676">
    <property type="term" value="F:nucleic acid binding"/>
    <property type="evidence" value="ECO:0007669"/>
    <property type="project" value="InterPro"/>
</dbReference>
<gene>
    <name evidence="5" type="ORF">KSP39_PZI018164</name>
</gene>
<dbReference type="Gene3D" id="3.10.10.10">
    <property type="entry name" value="HIV Type 1 Reverse Transcriptase, subunit A, domain 1"/>
    <property type="match status" value="1"/>
</dbReference>
<feature type="compositionally biased region" description="Low complexity" evidence="2">
    <location>
        <begin position="1295"/>
        <end position="1304"/>
    </location>
</feature>
<dbReference type="EMBL" id="JBBWWQ010000016">
    <property type="protein sequence ID" value="KAK8926296.1"/>
    <property type="molecule type" value="Genomic_DNA"/>
</dbReference>
<evidence type="ECO:0000256" key="1">
    <source>
        <dbReference type="PROSITE-ProRule" id="PRU00047"/>
    </source>
</evidence>
<feature type="domain" description="Integrase catalytic" evidence="4">
    <location>
        <begin position="795"/>
        <end position="956"/>
    </location>
</feature>
<dbReference type="Pfam" id="PF03732">
    <property type="entry name" value="Retrotrans_gag"/>
    <property type="match status" value="1"/>
</dbReference>
<evidence type="ECO:0000256" key="2">
    <source>
        <dbReference type="SAM" id="MobiDB-lite"/>
    </source>
</evidence>
<dbReference type="SMART" id="SM00343">
    <property type="entry name" value="ZnF_C2HC"/>
    <property type="match status" value="1"/>
</dbReference>
<dbReference type="Gene3D" id="3.30.70.270">
    <property type="match status" value="1"/>
</dbReference>
<dbReference type="InterPro" id="IPR036875">
    <property type="entry name" value="Znf_CCHC_sf"/>
</dbReference>
<dbReference type="SUPFAM" id="SSF53098">
    <property type="entry name" value="Ribonuclease H-like"/>
    <property type="match status" value="1"/>
</dbReference>
<dbReference type="InterPro" id="IPR021109">
    <property type="entry name" value="Peptidase_aspartic_dom_sf"/>
</dbReference>
<comment type="caution">
    <text evidence="5">The sequence shown here is derived from an EMBL/GenBank/DDBJ whole genome shotgun (WGS) entry which is preliminary data.</text>
</comment>
<feature type="compositionally biased region" description="Basic and acidic residues" evidence="2">
    <location>
        <begin position="84"/>
        <end position="95"/>
    </location>
</feature>
<organism evidence="5 6">
    <name type="scientific">Platanthera zijinensis</name>
    <dbReference type="NCBI Taxonomy" id="2320716"/>
    <lineage>
        <taxon>Eukaryota</taxon>
        <taxon>Viridiplantae</taxon>
        <taxon>Streptophyta</taxon>
        <taxon>Embryophyta</taxon>
        <taxon>Tracheophyta</taxon>
        <taxon>Spermatophyta</taxon>
        <taxon>Magnoliopsida</taxon>
        <taxon>Liliopsida</taxon>
        <taxon>Asparagales</taxon>
        <taxon>Orchidaceae</taxon>
        <taxon>Orchidoideae</taxon>
        <taxon>Orchideae</taxon>
        <taxon>Orchidinae</taxon>
        <taxon>Platanthera</taxon>
    </lineage>
</organism>
<dbReference type="PROSITE" id="PS50158">
    <property type="entry name" value="ZF_CCHC"/>
    <property type="match status" value="1"/>
</dbReference>
<protein>
    <recommendedName>
        <fullName evidence="7">Reverse transcriptase</fullName>
    </recommendedName>
</protein>
<dbReference type="Proteomes" id="UP001418222">
    <property type="component" value="Unassembled WGS sequence"/>
</dbReference>
<dbReference type="GO" id="GO:0015074">
    <property type="term" value="P:DNA integration"/>
    <property type="evidence" value="ECO:0007669"/>
    <property type="project" value="InterPro"/>
</dbReference>
<feature type="region of interest" description="Disordered" evidence="2">
    <location>
        <begin position="1"/>
        <end position="27"/>
    </location>
</feature>
<reference evidence="5 6" key="1">
    <citation type="journal article" date="2022" name="Nat. Plants">
        <title>Genomes of leafy and leafless Platanthera orchids illuminate the evolution of mycoheterotrophy.</title>
        <authorList>
            <person name="Li M.H."/>
            <person name="Liu K.W."/>
            <person name="Li Z."/>
            <person name="Lu H.C."/>
            <person name="Ye Q.L."/>
            <person name="Zhang D."/>
            <person name="Wang J.Y."/>
            <person name="Li Y.F."/>
            <person name="Zhong Z.M."/>
            <person name="Liu X."/>
            <person name="Yu X."/>
            <person name="Liu D.K."/>
            <person name="Tu X.D."/>
            <person name="Liu B."/>
            <person name="Hao Y."/>
            <person name="Liao X.Y."/>
            <person name="Jiang Y.T."/>
            <person name="Sun W.H."/>
            <person name="Chen J."/>
            <person name="Chen Y.Q."/>
            <person name="Ai Y."/>
            <person name="Zhai J.W."/>
            <person name="Wu S.S."/>
            <person name="Zhou Z."/>
            <person name="Hsiao Y.Y."/>
            <person name="Wu W.L."/>
            <person name="Chen Y.Y."/>
            <person name="Lin Y.F."/>
            <person name="Hsu J.L."/>
            <person name="Li C.Y."/>
            <person name="Wang Z.W."/>
            <person name="Zhao X."/>
            <person name="Zhong W.Y."/>
            <person name="Ma X.K."/>
            <person name="Ma L."/>
            <person name="Huang J."/>
            <person name="Chen G.Z."/>
            <person name="Huang M.Z."/>
            <person name="Huang L."/>
            <person name="Peng D.H."/>
            <person name="Luo Y.B."/>
            <person name="Zou S.Q."/>
            <person name="Chen S.P."/>
            <person name="Lan S."/>
            <person name="Tsai W.C."/>
            <person name="Van de Peer Y."/>
            <person name="Liu Z.J."/>
        </authorList>
    </citation>
    <scope>NUCLEOTIDE SEQUENCE [LARGE SCALE GENOMIC DNA]</scope>
    <source>
        <strain evidence="5">Lor287</strain>
    </source>
</reference>
<dbReference type="Pfam" id="PF17921">
    <property type="entry name" value="Integrase_H2C2"/>
    <property type="match status" value="1"/>
</dbReference>
<dbReference type="InterPro" id="IPR036397">
    <property type="entry name" value="RNaseH_sf"/>
</dbReference>
<feature type="region of interest" description="Disordered" evidence="2">
    <location>
        <begin position="60"/>
        <end position="95"/>
    </location>
</feature>
<keyword evidence="6" id="KW-1185">Reference proteome</keyword>
<dbReference type="Gene3D" id="4.10.60.10">
    <property type="entry name" value="Zinc finger, CCHC-type"/>
    <property type="match status" value="1"/>
</dbReference>